<organism evidence="1 2">
    <name type="scientific">Microbacterium azadirachtae</name>
    <dbReference type="NCBI Taxonomy" id="582680"/>
    <lineage>
        <taxon>Bacteria</taxon>
        <taxon>Bacillati</taxon>
        <taxon>Actinomycetota</taxon>
        <taxon>Actinomycetes</taxon>
        <taxon>Micrococcales</taxon>
        <taxon>Microbacteriaceae</taxon>
        <taxon>Microbacterium</taxon>
    </lineage>
</organism>
<keyword evidence="1" id="KW-0378">Hydrolase</keyword>
<dbReference type="AlphaFoldDB" id="A0A0F0LHS9"/>
<dbReference type="PANTHER" id="PTHR43265">
    <property type="entry name" value="ESTERASE ESTD"/>
    <property type="match status" value="1"/>
</dbReference>
<proteinExistence type="predicted"/>
<evidence type="ECO:0000313" key="1">
    <source>
        <dbReference type="EMBL" id="KJL32688.1"/>
    </source>
</evidence>
<dbReference type="InterPro" id="IPR053145">
    <property type="entry name" value="AB_hydrolase_Est10"/>
</dbReference>
<protein>
    <submittedName>
        <fullName evidence="1">Alpha/beta hydrolase family protein</fullName>
    </submittedName>
</protein>
<dbReference type="STRING" id="582680.RS86_02469"/>
<dbReference type="SUPFAM" id="SSF53474">
    <property type="entry name" value="alpha/beta-Hydrolases"/>
    <property type="match status" value="1"/>
</dbReference>
<keyword evidence="2" id="KW-1185">Reference proteome</keyword>
<dbReference type="RefSeq" id="WP_045272542.1">
    <property type="nucleotide sequence ID" value="NZ_JYIX01000036.1"/>
</dbReference>
<dbReference type="InterPro" id="IPR029058">
    <property type="entry name" value="AB_hydrolase_fold"/>
</dbReference>
<comment type="caution">
    <text evidence="1">The sequence shown here is derived from an EMBL/GenBank/DDBJ whole genome shotgun (WGS) entry which is preliminary data.</text>
</comment>
<gene>
    <name evidence="1" type="ORF">RS86_02469</name>
</gene>
<accession>A0A0F0LHS9</accession>
<reference evidence="1 2" key="1">
    <citation type="submission" date="2015-02" db="EMBL/GenBank/DDBJ databases">
        <title>Draft genome sequences of ten Microbacterium spp. with emphasis on heavy metal contaminated environments.</title>
        <authorList>
            <person name="Corretto E."/>
        </authorList>
    </citation>
    <scope>NUCLEOTIDE SEQUENCE [LARGE SCALE GENOMIC DNA]</scope>
    <source>
        <strain evidence="1 2">ARN176</strain>
    </source>
</reference>
<dbReference type="Gene3D" id="3.40.50.1820">
    <property type="entry name" value="alpha/beta hydrolase"/>
    <property type="match status" value="1"/>
</dbReference>
<dbReference type="EMBL" id="JYIX01000036">
    <property type="protein sequence ID" value="KJL32688.1"/>
    <property type="molecule type" value="Genomic_DNA"/>
</dbReference>
<evidence type="ECO:0000313" key="2">
    <source>
        <dbReference type="Proteomes" id="UP000033740"/>
    </source>
</evidence>
<dbReference type="PANTHER" id="PTHR43265:SF1">
    <property type="entry name" value="ESTERASE ESTD"/>
    <property type="match status" value="1"/>
</dbReference>
<dbReference type="PATRIC" id="fig|582680.6.peg.2532"/>
<name>A0A0F0LHS9_9MICO</name>
<sequence length="328" mass="33856">MTHSAEVSWTLDGIDMFGTITAPAGDGPFPAVVLVAGSGPTDRDWNSPMLPGTNGSGRLLAESLAEHGFASLRYDKRASGPHVVENLPRLAGTFSMASHLAELTAALEVLVADPCVDRGRVIGLGNSEGCVHVLHYGLAQAAGGMAVPLRGLVLAAPPGRSVGTVLDMQLSAQLAAAPGGDGILALVREATARFSAGGAMDPDGSIPDPVANVLRSFDSPVNLPFARELWNESASDGIGGVGIPTLVLIGEKDLQIDATADGEPLQAAAADNPLVTFAFPSDANHVLKHEPRPRAEIVPGTNYNEEGTQLDPAAVETILTWMERVTAG</sequence>
<dbReference type="GO" id="GO:0052689">
    <property type="term" value="F:carboxylic ester hydrolase activity"/>
    <property type="evidence" value="ECO:0007669"/>
    <property type="project" value="TreeGrafter"/>
</dbReference>
<dbReference type="Proteomes" id="UP000033740">
    <property type="component" value="Unassembled WGS sequence"/>
</dbReference>